<accession>A0ABZ0U7W6</accession>
<protein>
    <submittedName>
        <fullName evidence="1">Uncharacterized protein</fullName>
    </submittedName>
</protein>
<gene>
    <name evidence="1" type="ORF">BLCOC_05180</name>
</gene>
<dbReference type="EMBL" id="CP136422">
    <property type="protein sequence ID" value="WPX72194.1"/>
    <property type="molecule type" value="Genomic_DNA"/>
</dbReference>
<reference evidence="1" key="1">
    <citation type="submission" date="2023-10" db="EMBL/GenBank/DDBJ databases">
        <title>Genome sequence of Blautia coccoides DSM 935.</title>
        <authorList>
            <person name="Boeer T."/>
            <person name="Bengelsdorf F.R."/>
            <person name="Daniel R."/>
            <person name="Poehlein A."/>
        </authorList>
    </citation>
    <scope>NUCLEOTIDE SEQUENCE [LARGE SCALE GENOMIC DNA]</scope>
    <source>
        <strain evidence="1">DSM 935</strain>
    </source>
</reference>
<name>A0ABZ0U7W6_9FIRM</name>
<evidence type="ECO:0000313" key="1">
    <source>
        <dbReference type="EMBL" id="WPX72194.1"/>
    </source>
</evidence>
<keyword evidence="2" id="KW-1185">Reference proteome</keyword>
<proteinExistence type="predicted"/>
<organism evidence="1 2">
    <name type="scientific">Blautia producta</name>
    <dbReference type="NCBI Taxonomy" id="33035"/>
    <lineage>
        <taxon>Bacteria</taxon>
        <taxon>Bacillati</taxon>
        <taxon>Bacillota</taxon>
        <taxon>Clostridia</taxon>
        <taxon>Lachnospirales</taxon>
        <taxon>Lachnospiraceae</taxon>
        <taxon>Blautia</taxon>
    </lineage>
</organism>
<dbReference type="Proteomes" id="UP001325248">
    <property type="component" value="Chromosome"/>
</dbReference>
<sequence>MGYCFGKVHIYCPWDVICYCDELRFDPKALPKDYWSNTSSNEVVRHFIENAETNTTKREIERLVAGDIIKK</sequence>
<evidence type="ECO:0000313" key="2">
    <source>
        <dbReference type="Proteomes" id="UP001325248"/>
    </source>
</evidence>